<dbReference type="HOGENOM" id="CLU_1077143_0_0_6"/>
<dbReference type="Proteomes" id="UP000010290">
    <property type="component" value="Chromosome"/>
</dbReference>
<name>K8WMX1_9GAMM</name>
<sequence>MSNPIYYSRGRDKFDITPEQRCAEDEDDFINKILSDTARAKYQQYFCAPLNTGEHPRGQAPKEKYPEKFQGTKHWRLALLAAKRRFISFDCDSFDSPKTYQALIAHLQKHYKGLLYTTFNYTEEAPRCRFVLMLDSEVDRNQGKLVCEAVANEIDNTLLSLAEQLGDDTWNPIIGWDKAVYLAEQQCYLPIANPLNKEIKPGVPVTDAVTYKFDGELVNVSECLECADTLELKATKNMSRTLMILPILIIGLMLMNIP</sequence>
<dbReference type="PATRIC" id="fig|1141660.3.peg.289"/>
<dbReference type="RefSeq" id="WP_008914184.1">
    <property type="nucleotide sequence ID" value="NZ_CM001773.1"/>
</dbReference>
<gene>
    <name evidence="1" type="ORF">OO7_01461</name>
</gene>
<evidence type="ECO:0000313" key="2">
    <source>
        <dbReference type="Proteomes" id="UP000010290"/>
    </source>
</evidence>
<comment type="caution">
    <text evidence="1">The sequence shown here is derived from an EMBL/GenBank/DDBJ whole genome shotgun (WGS) entry which is preliminary data.</text>
</comment>
<dbReference type="EMBL" id="AKKN01000002">
    <property type="protein sequence ID" value="EKT61331.1"/>
    <property type="molecule type" value="Genomic_DNA"/>
</dbReference>
<protein>
    <submittedName>
        <fullName evidence="1">Uncharacterized protein</fullName>
    </submittedName>
</protein>
<organism evidence="1 2">
    <name type="scientific">Providencia sneebia DSM 19967</name>
    <dbReference type="NCBI Taxonomy" id="1141660"/>
    <lineage>
        <taxon>Bacteria</taxon>
        <taxon>Pseudomonadati</taxon>
        <taxon>Pseudomonadota</taxon>
        <taxon>Gammaproteobacteria</taxon>
        <taxon>Enterobacterales</taxon>
        <taxon>Morganellaceae</taxon>
        <taxon>Providencia</taxon>
    </lineage>
</organism>
<proteinExistence type="predicted"/>
<evidence type="ECO:0000313" key="1">
    <source>
        <dbReference type="EMBL" id="EKT61331.1"/>
    </source>
</evidence>
<dbReference type="AlphaFoldDB" id="K8WMX1"/>
<reference evidence="1 2" key="1">
    <citation type="journal article" date="2012" name="BMC Genomics">
        <title>Comparative genomics of bacteria in the genus Providencia isolated from wild Drosophila melanogaster.</title>
        <authorList>
            <person name="Galac M.R."/>
            <person name="Lazzaro B.P."/>
        </authorList>
    </citation>
    <scope>NUCLEOTIDE SEQUENCE [LARGE SCALE GENOMIC DNA]</scope>
    <source>
        <strain evidence="1 2">DSM 19967</strain>
    </source>
</reference>
<dbReference type="OrthoDB" id="9815116at2"/>
<keyword evidence="2" id="KW-1185">Reference proteome</keyword>
<accession>K8WMX1</accession>